<dbReference type="AlphaFoldDB" id="A0A7Y9F4T3"/>
<comment type="caution">
    <text evidence="2">The sequence shown here is derived from an EMBL/GenBank/DDBJ whole genome shotgun (WGS) entry which is preliminary data.</text>
</comment>
<keyword evidence="1" id="KW-0812">Transmembrane</keyword>
<protein>
    <submittedName>
        <fullName evidence="2">Uncharacterized protein</fullName>
    </submittedName>
</protein>
<keyword evidence="3" id="KW-1185">Reference proteome</keyword>
<keyword evidence="1" id="KW-1133">Transmembrane helix</keyword>
<accession>A0A7Y9F4T3</accession>
<organism evidence="2 3">
    <name type="scientific">Nocardioides marinisabuli</name>
    <dbReference type="NCBI Taxonomy" id="419476"/>
    <lineage>
        <taxon>Bacteria</taxon>
        <taxon>Bacillati</taxon>
        <taxon>Actinomycetota</taxon>
        <taxon>Actinomycetes</taxon>
        <taxon>Propionibacteriales</taxon>
        <taxon>Nocardioidaceae</taxon>
        <taxon>Nocardioides</taxon>
    </lineage>
</organism>
<name>A0A7Y9F4T3_9ACTN</name>
<gene>
    <name evidence="2" type="ORF">BKA08_003634</name>
</gene>
<keyword evidence="1" id="KW-0472">Membrane</keyword>
<proteinExistence type="predicted"/>
<evidence type="ECO:0000256" key="1">
    <source>
        <dbReference type="SAM" id="Phobius"/>
    </source>
</evidence>
<feature type="transmembrane region" description="Helical" evidence="1">
    <location>
        <begin position="157"/>
        <end position="175"/>
    </location>
</feature>
<evidence type="ECO:0000313" key="2">
    <source>
        <dbReference type="EMBL" id="NYD59396.1"/>
    </source>
</evidence>
<dbReference type="EMBL" id="JACCBE010000001">
    <property type="protein sequence ID" value="NYD59396.1"/>
    <property type="molecule type" value="Genomic_DNA"/>
</dbReference>
<dbReference type="Proteomes" id="UP000516957">
    <property type="component" value="Unassembled WGS sequence"/>
</dbReference>
<reference evidence="2 3" key="1">
    <citation type="submission" date="2020-07" db="EMBL/GenBank/DDBJ databases">
        <title>Sequencing the genomes of 1000 actinobacteria strains.</title>
        <authorList>
            <person name="Klenk H.-P."/>
        </authorList>
    </citation>
    <scope>NUCLEOTIDE SEQUENCE [LARGE SCALE GENOMIC DNA]</scope>
    <source>
        <strain evidence="2 3">DSM 18965</strain>
    </source>
</reference>
<feature type="transmembrane region" description="Helical" evidence="1">
    <location>
        <begin position="29"/>
        <end position="48"/>
    </location>
</feature>
<dbReference type="RefSeq" id="WP_179616852.1">
    <property type="nucleotide sequence ID" value="NZ_CP059163.1"/>
</dbReference>
<sequence length="248" mass="24259">MWARAAVLGPVVLLSGVVSHVTADGLLPGPGVLVVLLAACTALSAALLRTRASALRLVALLVGGQGLTHLLLSAGAGHTGSGATTTAAAGGSPAAGSALHAAADEGGRRVGSLTDHFEAASAAGGRAAEAAPLGAAPGGLGSSFGHLVDHALAQGPLMLLAHLLGAVALGLWLAVGESALWGLLVLAAVQVRLALVADGCARPLRASLHGAMDAARRLPVPAPLHLPLPDSLPHRIVARRGPPLLLAA</sequence>
<evidence type="ECO:0000313" key="3">
    <source>
        <dbReference type="Proteomes" id="UP000516957"/>
    </source>
</evidence>